<gene>
    <name evidence="2" type="ORF">FR932_18960</name>
</gene>
<dbReference type="RefSeq" id="WP_019440704.1">
    <property type="nucleotide sequence ID" value="NZ_ALOE01000010.1"/>
</dbReference>
<dbReference type="AlphaFoldDB" id="A0A5J6WTK4"/>
<dbReference type="KEGG" id="mmaa:FR932_18960"/>
<dbReference type="NCBIfam" id="TIGR02532">
    <property type="entry name" value="IV_pilin_GFxxxE"/>
    <property type="match status" value="1"/>
</dbReference>
<sequence>MINSFKHKQAGFTLVELVTVIILLGVVGTFSSRFIADNVVLYQSSVNQNERLNDARFVLNRMAKELDSAIAFSVRVDGSCMSFVPFNAAGQYLNSVAREIDPIQLIMDPVSRKLGGDATGTFVDQRISVLTTSAADFYDIPEVADDSIATIQSYIASGSQATLTLDYPLDRDSAASRYFIAESKVRYCLSAGQLRRSQVLLTESFPLLISTSGVLMADNLSTESSMSLTNASQFSNAILELDFRFLLRDGNEIKFEHQVVMSNVP</sequence>
<dbReference type="OrthoDB" id="9788802at2"/>
<organism evidence="2 3">
    <name type="scientific">Moritella marina ATCC 15381</name>
    <dbReference type="NCBI Taxonomy" id="1202962"/>
    <lineage>
        <taxon>Bacteria</taxon>
        <taxon>Pseudomonadati</taxon>
        <taxon>Pseudomonadota</taxon>
        <taxon>Gammaproteobacteria</taxon>
        <taxon>Alteromonadales</taxon>
        <taxon>Moritellaceae</taxon>
        <taxon>Moritella</taxon>
    </lineage>
</organism>
<keyword evidence="1" id="KW-1133">Transmembrane helix</keyword>
<evidence type="ECO:0000313" key="3">
    <source>
        <dbReference type="Proteomes" id="UP000327424"/>
    </source>
</evidence>
<dbReference type="Pfam" id="PF07963">
    <property type="entry name" value="N_methyl"/>
    <property type="match status" value="1"/>
</dbReference>
<reference evidence="2 3" key="1">
    <citation type="submission" date="2019-09" db="EMBL/GenBank/DDBJ databases">
        <title>Hybrid Assembly of the complete Genome of the Deep-Sea Bacterium Moritella marina from long Nanopore and Illumina reads.</title>
        <authorList>
            <person name="Magin S."/>
            <person name="Georgoulis A."/>
            <person name="Papadimitriou K."/>
            <person name="Iliakis G."/>
            <person name="Vorgias C.E."/>
        </authorList>
    </citation>
    <scope>NUCLEOTIDE SEQUENCE [LARGE SCALE GENOMIC DNA]</scope>
    <source>
        <strain evidence="2 3">MP-1</strain>
    </source>
</reference>
<evidence type="ECO:0000256" key="1">
    <source>
        <dbReference type="SAM" id="Phobius"/>
    </source>
</evidence>
<keyword evidence="1" id="KW-0812">Transmembrane</keyword>
<protein>
    <submittedName>
        <fullName evidence="2">Type II secretion system protein</fullName>
    </submittedName>
</protein>
<dbReference type="InterPro" id="IPR012902">
    <property type="entry name" value="N_methyl_site"/>
</dbReference>
<accession>A0A5J6WTK4</accession>
<proteinExistence type="predicted"/>
<evidence type="ECO:0000313" key="2">
    <source>
        <dbReference type="EMBL" id="QFI39742.1"/>
    </source>
</evidence>
<feature type="transmembrane region" description="Helical" evidence="1">
    <location>
        <begin position="12"/>
        <end position="36"/>
    </location>
</feature>
<name>A0A5J6WTK4_MORMI</name>
<dbReference type="EMBL" id="CP044399">
    <property type="protein sequence ID" value="QFI39742.1"/>
    <property type="molecule type" value="Genomic_DNA"/>
</dbReference>
<keyword evidence="1" id="KW-0472">Membrane</keyword>
<dbReference type="Proteomes" id="UP000327424">
    <property type="component" value="Chromosome"/>
</dbReference>
<keyword evidence="3" id="KW-1185">Reference proteome</keyword>